<feature type="compositionally biased region" description="Polar residues" evidence="6">
    <location>
        <begin position="828"/>
        <end position="840"/>
    </location>
</feature>
<evidence type="ECO:0000256" key="6">
    <source>
        <dbReference type="SAM" id="MobiDB-lite"/>
    </source>
</evidence>
<dbReference type="SMART" id="SM00324">
    <property type="entry name" value="RhoGAP"/>
    <property type="match status" value="1"/>
</dbReference>
<evidence type="ECO:0000313" key="10">
    <source>
        <dbReference type="Proteomes" id="UP000221080"/>
    </source>
</evidence>
<feature type="compositionally biased region" description="Polar residues" evidence="6">
    <location>
        <begin position="442"/>
        <end position="451"/>
    </location>
</feature>
<dbReference type="Pfam" id="PF00018">
    <property type="entry name" value="SH3_1"/>
    <property type="match status" value="1"/>
</dbReference>
<keyword evidence="1 4" id="KW-0728">SH3 domain</keyword>
<dbReference type="SMART" id="SM00055">
    <property type="entry name" value="FCH"/>
    <property type="match status" value="1"/>
</dbReference>
<dbReference type="Proteomes" id="UP000221080">
    <property type="component" value="Chromosome 15"/>
</dbReference>
<sequence length="967" mass="109971">MRCIQGVALNERSRIELAVIFRVIIYTDSVDHFHCKPVSECLLDGSAGWNWMESKFHVVGATMSSYNVKLRRAGIADYDTQIKEVRNQLSEQLRVFDNHLEQKTQVLQDLSDYLRRRGEIEGEYARSLDKLADRFASKTKKKESSSESVLKCWQELLTQTRHESKDHITLSENCGTTLPQQLSRCLELVQRLAKKNKEISTQLQDGLLKVTVELQTTLKTYSQYHTEYLSAEGKLKEATKQEEKQKLSAAKKMERLIEKRQCKVQETQLKCTKARNDYLFNLEATNASMNKYYLQDLSALIDFSDLGFHQSLSQVLQFYLSRRLQAHQNLGSGLQQLGNALSGLDQNQDRDTLIQAHDTAFCMPLRFQYQPHEGDQVCEVNADFEVKSELDTRFHQLKTRLNTVTAENEELSKMLQLSHSALIEYITEDVFRPEHSQSLENISEASNNKINQARRRSNLQETENSYSTKFKDHLINGLLISKLQAKHDLLQVAIQKAGTVDGRHHRMRSRRSVRQRKNQHDSQICQKAFSRDLLAYIQASGEPIPLVVESCIRFINLHGLHHEGIFRVPGSQLEVNRLRDLFEKGDDPLAEEICDLDSVACVLKLYFRGMENPLFPKDSYDLLMECGRIEDESEKVAQLKAVILSYPSPVVVVMRYLFAFLHHISQYSDENMMQPYNLAVCFGPSLIRGPEDADAVTLQHINALVKTIIIQHESIFPNQNELDGPVYETCMTLEPDDTEATTEESEVEPDMSPNKEVKDELEGVALFDYTARSSTELSFKQGGRLRLYSRASSEWWRGEIDGSKGLIPNKYISVLSMEGGPEHKEIRNSGSQGEDQATGPTQTRIKVFSDKSGLGSSQAIAGKISLQLPTAQLLSTSPRALRKTDTQIRRTAADSEREDAKISVDKEVCQQMNSVFKELLVRQQQQEHVSPSSVPPSYSSGSTQTLNKRGMTPQKGKGYFKSSEQMN</sequence>
<dbReference type="OrthoDB" id="5981864at2759"/>
<evidence type="ECO:0000259" key="7">
    <source>
        <dbReference type="PROSITE" id="PS50002"/>
    </source>
</evidence>
<dbReference type="PROSITE" id="PS50002">
    <property type="entry name" value="SH3"/>
    <property type="match status" value="1"/>
</dbReference>
<evidence type="ECO:0000256" key="5">
    <source>
        <dbReference type="PROSITE-ProRule" id="PRU01077"/>
    </source>
</evidence>
<feature type="domain" description="Rho-GAP" evidence="8">
    <location>
        <begin position="531"/>
        <end position="716"/>
    </location>
</feature>
<feature type="domain" description="SH3" evidence="7">
    <location>
        <begin position="758"/>
        <end position="817"/>
    </location>
</feature>
<protein>
    <submittedName>
        <fullName evidence="11">Rho GTPase-activating protein 4a isoform X1</fullName>
    </submittedName>
</protein>
<keyword evidence="3 5" id="KW-0175">Coiled coil</keyword>
<dbReference type="Pfam" id="PF00620">
    <property type="entry name" value="RhoGAP"/>
    <property type="match status" value="1"/>
</dbReference>
<dbReference type="FunFam" id="2.30.30.40:FF:000136">
    <property type="entry name" value="Rho GTPase activating protein 4"/>
    <property type="match status" value="1"/>
</dbReference>
<feature type="compositionally biased region" description="Low complexity" evidence="6">
    <location>
        <begin position="930"/>
        <end position="942"/>
    </location>
</feature>
<dbReference type="InterPro" id="IPR027267">
    <property type="entry name" value="AH/BAR_dom_sf"/>
</dbReference>
<evidence type="ECO:0000256" key="1">
    <source>
        <dbReference type="ARBA" id="ARBA00022443"/>
    </source>
</evidence>
<dbReference type="KEGG" id="ipu:108276165"/>
<dbReference type="InterPro" id="IPR051627">
    <property type="entry name" value="SLIT-ROBO_RhoGAP"/>
</dbReference>
<name>A0A2D0SKT1_ICTPU</name>
<feature type="region of interest" description="Disordered" evidence="6">
    <location>
        <begin position="821"/>
        <end position="840"/>
    </location>
</feature>
<dbReference type="AlphaFoldDB" id="A0A2D0SKT1"/>
<evidence type="ECO:0000313" key="11">
    <source>
        <dbReference type="RefSeq" id="XP_017343096.1"/>
    </source>
</evidence>
<dbReference type="GO" id="GO:0007165">
    <property type="term" value="P:signal transduction"/>
    <property type="evidence" value="ECO:0007669"/>
    <property type="project" value="InterPro"/>
</dbReference>
<dbReference type="SMART" id="SM00326">
    <property type="entry name" value="SH3"/>
    <property type="match status" value="1"/>
</dbReference>
<evidence type="ECO:0000259" key="8">
    <source>
        <dbReference type="PROSITE" id="PS50238"/>
    </source>
</evidence>
<evidence type="ECO:0000256" key="3">
    <source>
        <dbReference type="ARBA" id="ARBA00023054"/>
    </source>
</evidence>
<dbReference type="CTD" id="393416"/>
<dbReference type="InterPro" id="IPR000198">
    <property type="entry name" value="RhoGAP_dom"/>
</dbReference>
<gene>
    <name evidence="11" type="primary">arhgap4a</name>
</gene>
<organism evidence="10 11">
    <name type="scientific">Ictalurus punctatus</name>
    <name type="common">Channel catfish</name>
    <name type="synonym">Silurus punctatus</name>
    <dbReference type="NCBI Taxonomy" id="7998"/>
    <lineage>
        <taxon>Eukaryota</taxon>
        <taxon>Metazoa</taxon>
        <taxon>Chordata</taxon>
        <taxon>Craniata</taxon>
        <taxon>Vertebrata</taxon>
        <taxon>Euteleostomi</taxon>
        <taxon>Actinopterygii</taxon>
        <taxon>Neopterygii</taxon>
        <taxon>Teleostei</taxon>
        <taxon>Ostariophysi</taxon>
        <taxon>Siluriformes</taxon>
        <taxon>Ictaluridae</taxon>
        <taxon>Ictalurus</taxon>
    </lineage>
</organism>
<evidence type="ECO:0000256" key="4">
    <source>
        <dbReference type="PROSITE-ProRule" id="PRU00192"/>
    </source>
</evidence>
<keyword evidence="2" id="KW-0343">GTPase activation</keyword>
<accession>A0A2D0SKT1</accession>
<keyword evidence="10" id="KW-1185">Reference proteome</keyword>
<dbReference type="FunFam" id="1.10.555.10:FF:000026">
    <property type="entry name" value="Rho GTPase activating protein 4"/>
    <property type="match status" value="1"/>
</dbReference>
<dbReference type="SUPFAM" id="SSF48350">
    <property type="entry name" value="GTPase activation domain, GAP"/>
    <property type="match status" value="1"/>
</dbReference>
<dbReference type="RefSeq" id="XP_017343096.1">
    <property type="nucleotide sequence ID" value="XM_017487607.3"/>
</dbReference>
<feature type="domain" description="F-BAR" evidence="9">
    <location>
        <begin position="83"/>
        <end position="349"/>
    </location>
</feature>
<dbReference type="InterPro" id="IPR001060">
    <property type="entry name" value="FCH_dom"/>
</dbReference>
<proteinExistence type="predicted"/>
<feature type="region of interest" description="Disordered" evidence="6">
    <location>
        <begin position="442"/>
        <end position="464"/>
    </location>
</feature>
<dbReference type="Gene3D" id="1.20.1270.60">
    <property type="entry name" value="Arfaptin homology (AH) domain/BAR domain"/>
    <property type="match status" value="1"/>
</dbReference>
<dbReference type="GeneID" id="108276165"/>
<reference evidence="11" key="2">
    <citation type="submission" date="2025-08" db="UniProtKB">
        <authorList>
            <consortium name="RefSeq"/>
        </authorList>
    </citation>
    <scope>IDENTIFICATION</scope>
    <source>
        <tissue evidence="11">Blood</tissue>
    </source>
</reference>
<dbReference type="SUPFAM" id="SSF50044">
    <property type="entry name" value="SH3-domain"/>
    <property type="match status" value="1"/>
</dbReference>
<dbReference type="GO" id="GO:0005096">
    <property type="term" value="F:GTPase activator activity"/>
    <property type="evidence" value="ECO:0007669"/>
    <property type="project" value="UniProtKB-KW"/>
</dbReference>
<dbReference type="InterPro" id="IPR008936">
    <property type="entry name" value="Rho_GTPase_activation_prot"/>
</dbReference>
<dbReference type="Gene3D" id="1.10.555.10">
    <property type="entry name" value="Rho GTPase activation protein"/>
    <property type="match status" value="1"/>
</dbReference>
<dbReference type="InterPro" id="IPR036028">
    <property type="entry name" value="SH3-like_dom_sf"/>
</dbReference>
<evidence type="ECO:0000256" key="2">
    <source>
        <dbReference type="ARBA" id="ARBA00022468"/>
    </source>
</evidence>
<dbReference type="Pfam" id="PF00611">
    <property type="entry name" value="FCH"/>
    <property type="match status" value="1"/>
</dbReference>
<dbReference type="Gene3D" id="2.30.30.40">
    <property type="entry name" value="SH3 Domains"/>
    <property type="match status" value="1"/>
</dbReference>
<feature type="region of interest" description="Disordered" evidence="6">
    <location>
        <begin position="923"/>
        <end position="967"/>
    </location>
</feature>
<dbReference type="CDD" id="cd07656">
    <property type="entry name" value="F-BAR_srGAP"/>
    <property type="match status" value="1"/>
</dbReference>
<reference evidence="10" key="1">
    <citation type="journal article" date="2016" name="Nat. Commun.">
        <title>The channel catfish genome sequence provides insights into the evolution of scale formation in teleosts.</title>
        <authorList>
            <person name="Liu Z."/>
            <person name="Liu S."/>
            <person name="Yao J."/>
            <person name="Bao L."/>
            <person name="Zhang J."/>
            <person name="Li Y."/>
            <person name="Jiang C."/>
            <person name="Sun L."/>
            <person name="Wang R."/>
            <person name="Zhang Y."/>
            <person name="Zhou T."/>
            <person name="Zeng Q."/>
            <person name="Fu Q."/>
            <person name="Gao S."/>
            <person name="Li N."/>
            <person name="Koren S."/>
            <person name="Jiang Y."/>
            <person name="Zimin A."/>
            <person name="Xu P."/>
            <person name="Phillippy A.M."/>
            <person name="Geng X."/>
            <person name="Song L."/>
            <person name="Sun F."/>
            <person name="Li C."/>
            <person name="Wang X."/>
            <person name="Chen A."/>
            <person name="Jin Y."/>
            <person name="Yuan Z."/>
            <person name="Yang Y."/>
            <person name="Tan S."/>
            <person name="Peatman E."/>
            <person name="Lu J."/>
            <person name="Qin Z."/>
            <person name="Dunham R."/>
            <person name="Li Z."/>
            <person name="Sonstegard T."/>
            <person name="Feng J."/>
            <person name="Danzmann R.G."/>
            <person name="Schroeder S."/>
            <person name="Scheffler B."/>
            <person name="Duke M.V."/>
            <person name="Ballard L."/>
            <person name="Kucuktas H."/>
            <person name="Kaltenboeck L."/>
            <person name="Liu H."/>
            <person name="Armbruster J."/>
            <person name="Xie Y."/>
            <person name="Kirby M.L."/>
            <person name="Tian Y."/>
            <person name="Flanagan M.E."/>
            <person name="Mu W."/>
            <person name="Waldbieser G.C."/>
        </authorList>
    </citation>
    <scope>NUCLEOTIDE SEQUENCE [LARGE SCALE GENOMIC DNA]</scope>
    <source>
        <strain evidence="10">SDA103</strain>
    </source>
</reference>
<evidence type="ECO:0000259" key="9">
    <source>
        <dbReference type="PROSITE" id="PS51741"/>
    </source>
</evidence>
<dbReference type="InterPro" id="IPR001452">
    <property type="entry name" value="SH3_domain"/>
</dbReference>
<dbReference type="PANTHER" id="PTHR14166">
    <property type="entry name" value="SLIT-ROBO RHO GTPASE ACTIVATING PROTEIN"/>
    <property type="match status" value="1"/>
</dbReference>
<dbReference type="SUPFAM" id="SSF103657">
    <property type="entry name" value="BAR/IMD domain-like"/>
    <property type="match status" value="1"/>
</dbReference>
<dbReference type="PROSITE" id="PS50238">
    <property type="entry name" value="RHOGAP"/>
    <property type="match status" value="1"/>
</dbReference>
<dbReference type="InterPro" id="IPR031160">
    <property type="entry name" value="F_BAR_dom"/>
</dbReference>
<dbReference type="PROSITE" id="PS51741">
    <property type="entry name" value="F_BAR"/>
    <property type="match status" value="1"/>
</dbReference>